<dbReference type="Pfam" id="PF00563">
    <property type="entry name" value="EAL"/>
    <property type="match status" value="1"/>
</dbReference>
<dbReference type="InterPro" id="IPR043128">
    <property type="entry name" value="Rev_trsase/Diguanyl_cyclase"/>
</dbReference>
<feature type="transmembrane region" description="Helical" evidence="1">
    <location>
        <begin position="201"/>
        <end position="220"/>
    </location>
</feature>
<evidence type="ECO:0000313" key="4">
    <source>
        <dbReference type="EMBL" id="TLS49741.1"/>
    </source>
</evidence>
<feature type="transmembrane region" description="Helical" evidence="1">
    <location>
        <begin position="293"/>
        <end position="312"/>
    </location>
</feature>
<dbReference type="PROSITE" id="PS50883">
    <property type="entry name" value="EAL"/>
    <property type="match status" value="1"/>
</dbReference>
<evidence type="ECO:0000259" key="3">
    <source>
        <dbReference type="PROSITE" id="PS50887"/>
    </source>
</evidence>
<dbReference type="CDD" id="cd01949">
    <property type="entry name" value="GGDEF"/>
    <property type="match status" value="1"/>
</dbReference>
<accession>A0A5R9G1Q8</accession>
<dbReference type="SUPFAM" id="SSF55073">
    <property type="entry name" value="Nucleotide cyclase"/>
    <property type="match status" value="1"/>
</dbReference>
<dbReference type="PROSITE" id="PS50887">
    <property type="entry name" value="GGDEF"/>
    <property type="match status" value="1"/>
</dbReference>
<dbReference type="InterPro" id="IPR001633">
    <property type="entry name" value="EAL_dom"/>
</dbReference>
<feature type="transmembrane region" description="Helical" evidence="1">
    <location>
        <begin position="33"/>
        <end position="51"/>
    </location>
</feature>
<dbReference type="CDD" id="cd01948">
    <property type="entry name" value="EAL"/>
    <property type="match status" value="1"/>
</dbReference>
<dbReference type="SUPFAM" id="SSF141868">
    <property type="entry name" value="EAL domain-like"/>
    <property type="match status" value="1"/>
</dbReference>
<dbReference type="RefSeq" id="WP_138196894.1">
    <property type="nucleotide sequence ID" value="NZ_VCIW01000019.1"/>
</dbReference>
<evidence type="ECO:0000259" key="2">
    <source>
        <dbReference type="PROSITE" id="PS50883"/>
    </source>
</evidence>
<protein>
    <submittedName>
        <fullName evidence="4">Bifunctional diguanylate cyclase/phosphodiesterase</fullName>
    </submittedName>
</protein>
<evidence type="ECO:0000256" key="1">
    <source>
        <dbReference type="SAM" id="Phobius"/>
    </source>
</evidence>
<feature type="domain" description="GGDEF" evidence="3">
    <location>
        <begin position="363"/>
        <end position="496"/>
    </location>
</feature>
<dbReference type="InterPro" id="IPR052155">
    <property type="entry name" value="Biofilm_reg_signaling"/>
</dbReference>
<dbReference type="InterPro" id="IPR000160">
    <property type="entry name" value="GGDEF_dom"/>
</dbReference>
<reference evidence="4 5" key="1">
    <citation type="submission" date="2019-05" db="EMBL/GenBank/DDBJ databases">
        <authorList>
            <person name="Narsing Rao M.P."/>
            <person name="Li W.J."/>
        </authorList>
    </citation>
    <scope>NUCLEOTIDE SEQUENCE [LARGE SCALE GENOMIC DNA]</scope>
    <source>
        <strain evidence="4 5">SYSU_K30003</strain>
    </source>
</reference>
<comment type="caution">
    <text evidence="4">The sequence shown here is derived from an EMBL/GenBank/DDBJ whole genome shotgun (WGS) entry which is preliminary data.</text>
</comment>
<name>A0A5R9G1Q8_9BACL</name>
<dbReference type="NCBIfam" id="TIGR00254">
    <property type="entry name" value="GGDEF"/>
    <property type="match status" value="1"/>
</dbReference>
<feature type="transmembrane region" description="Helical" evidence="1">
    <location>
        <begin position="101"/>
        <end position="119"/>
    </location>
</feature>
<dbReference type="InterPro" id="IPR029787">
    <property type="entry name" value="Nucleotide_cyclase"/>
</dbReference>
<proteinExistence type="predicted"/>
<dbReference type="OrthoDB" id="9759607at2"/>
<dbReference type="PANTHER" id="PTHR44757:SF2">
    <property type="entry name" value="BIOFILM ARCHITECTURE MAINTENANCE PROTEIN MBAA"/>
    <property type="match status" value="1"/>
</dbReference>
<sequence>MSWYRNRTRWMAVFAGYIAVLHIGATLELATPLVWLSLQCVIPAFAWLLLRHVARRSEGSYRTFWHLISTGCLFYFLALLVWSYYEGFARIDPPVPSLADALWNAQTVLFIAAICYLMAKERSVYQGVKVAIDAFIILIVVAAVMWEYFMEPNLGMMLSERDWAAISSVAVYPVSDLVIVFCLLFIGYAYRGLFAPRVQGFLTAGLLLFVCGDVFFMAGFAGGADTDGWADVSYAAAMFALASAGMYALGGRPGGVSERHRSGWGENLRYLLPYGVAAVLLVLPITQPGEERIESLVANGVIVSLIMLRQAFVMMENRALLRGTSRLLRETDYLANHDTLTGLPNRMHFEKALAEALETAPSSRIAVLFFDLDRFKYINDSYGHDVGDALLRQVADRMKVEAEGKHIVSRRGGDEFTVLLQGMRSDAEIGEWTERFLRCLAKPIEWSTHELLTGASAGIAVYPQDARLPAGLLKKADAAMYKAKAHGGGRYCFFTEELDRSFARTAALEHSLRRALDRGEFVLHYQPMYETVSGRMIGAEALLRWQRKNGALVSPAEFIPLAEETGLIVGIGEWAIREACRFAKLWLDACSEPFEISVNVSPVQFRQPDFAKRTMDVLRETGVPPEALVLEITESLTRDDEAIRKLEFFKRQGIHISLDDFGTGYSSLSDLHHLPVDALKIAQNFTKDMLSNEKQCRIVKAIVALAKSLDLVIVAEGVETEEQFLFMHRLGCDIIQGYYFSKPMPEEELLAKSGRSAS</sequence>
<dbReference type="SMART" id="SM00052">
    <property type="entry name" value="EAL"/>
    <property type="match status" value="1"/>
</dbReference>
<evidence type="ECO:0000313" key="5">
    <source>
        <dbReference type="Proteomes" id="UP000309676"/>
    </source>
</evidence>
<dbReference type="Proteomes" id="UP000309676">
    <property type="component" value="Unassembled WGS sequence"/>
</dbReference>
<feature type="transmembrane region" description="Helical" evidence="1">
    <location>
        <begin position="63"/>
        <end position="85"/>
    </location>
</feature>
<feature type="transmembrane region" description="Helical" evidence="1">
    <location>
        <begin position="232"/>
        <end position="249"/>
    </location>
</feature>
<dbReference type="AlphaFoldDB" id="A0A5R9G1Q8"/>
<dbReference type="Pfam" id="PF00990">
    <property type="entry name" value="GGDEF"/>
    <property type="match status" value="1"/>
</dbReference>
<dbReference type="EMBL" id="VCIW01000019">
    <property type="protein sequence ID" value="TLS49741.1"/>
    <property type="molecule type" value="Genomic_DNA"/>
</dbReference>
<feature type="transmembrane region" description="Helical" evidence="1">
    <location>
        <begin position="9"/>
        <end position="27"/>
    </location>
</feature>
<dbReference type="SMART" id="SM00267">
    <property type="entry name" value="GGDEF"/>
    <property type="match status" value="1"/>
</dbReference>
<organism evidence="4 5">
    <name type="scientific">Paenibacillus antri</name>
    <dbReference type="NCBI Taxonomy" id="2582848"/>
    <lineage>
        <taxon>Bacteria</taxon>
        <taxon>Bacillati</taxon>
        <taxon>Bacillota</taxon>
        <taxon>Bacilli</taxon>
        <taxon>Bacillales</taxon>
        <taxon>Paenibacillaceae</taxon>
        <taxon>Paenibacillus</taxon>
    </lineage>
</organism>
<keyword evidence="1" id="KW-0472">Membrane</keyword>
<dbReference type="PANTHER" id="PTHR44757">
    <property type="entry name" value="DIGUANYLATE CYCLASE DGCP"/>
    <property type="match status" value="1"/>
</dbReference>
<keyword evidence="1" id="KW-1133">Transmembrane helix</keyword>
<gene>
    <name evidence="4" type="ORF">FE782_24040</name>
</gene>
<keyword evidence="5" id="KW-1185">Reference proteome</keyword>
<feature type="transmembrane region" description="Helical" evidence="1">
    <location>
        <begin position="131"/>
        <end position="149"/>
    </location>
</feature>
<dbReference type="InterPro" id="IPR035919">
    <property type="entry name" value="EAL_sf"/>
</dbReference>
<feature type="transmembrane region" description="Helical" evidence="1">
    <location>
        <begin position="169"/>
        <end position="189"/>
    </location>
</feature>
<dbReference type="Gene3D" id="3.20.20.450">
    <property type="entry name" value="EAL domain"/>
    <property type="match status" value="1"/>
</dbReference>
<dbReference type="Gene3D" id="3.30.70.270">
    <property type="match status" value="1"/>
</dbReference>
<feature type="domain" description="EAL" evidence="2">
    <location>
        <begin position="505"/>
        <end position="757"/>
    </location>
</feature>
<keyword evidence="1" id="KW-0812">Transmembrane</keyword>